<feature type="transmembrane region" description="Helical" evidence="1">
    <location>
        <begin position="58"/>
        <end position="91"/>
    </location>
</feature>
<keyword evidence="1" id="KW-0812">Transmembrane</keyword>
<keyword evidence="1" id="KW-0472">Membrane</keyword>
<feature type="transmembrane region" description="Helical" evidence="1">
    <location>
        <begin position="20"/>
        <end position="46"/>
    </location>
</feature>
<accession>A0A0F9PM17</accession>
<feature type="transmembrane region" description="Helical" evidence="1">
    <location>
        <begin position="97"/>
        <end position="130"/>
    </location>
</feature>
<organism evidence="2">
    <name type="scientific">marine sediment metagenome</name>
    <dbReference type="NCBI Taxonomy" id="412755"/>
    <lineage>
        <taxon>unclassified sequences</taxon>
        <taxon>metagenomes</taxon>
        <taxon>ecological metagenomes</taxon>
    </lineage>
</organism>
<comment type="caution">
    <text evidence="2">The sequence shown here is derived from an EMBL/GenBank/DDBJ whole genome shotgun (WGS) entry which is preliminary data.</text>
</comment>
<sequence>MMFQIFNDDWLQSLDTIEEIMWFLVFYLIFLLIIAIFLKIALGFFSKARHTNFGQVFITSFLITIAFALIFLFMGGWLALIIAIILMWLIISFRHNIGFLAAIIVTILAFLIYILVAIVIGLIIGTTLIVLPF</sequence>
<reference evidence="2" key="1">
    <citation type="journal article" date="2015" name="Nature">
        <title>Complex archaea that bridge the gap between prokaryotes and eukaryotes.</title>
        <authorList>
            <person name="Spang A."/>
            <person name="Saw J.H."/>
            <person name="Jorgensen S.L."/>
            <person name="Zaremba-Niedzwiedzka K."/>
            <person name="Martijn J."/>
            <person name="Lind A.E."/>
            <person name="van Eijk R."/>
            <person name="Schleper C."/>
            <person name="Guy L."/>
            <person name="Ettema T.J."/>
        </authorList>
    </citation>
    <scope>NUCLEOTIDE SEQUENCE</scope>
</reference>
<evidence type="ECO:0008006" key="3">
    <source>
        <dbReference type="Google" id="ProtNLM"/>
    </source>
</evidence>
<gene>
    <name evidence="2" type="ORF">LCGC14_1121210</name>
</gene>
<protein>
    <recommendedName>
        <fullName evidence="3">Yip1 domain-containing protein</fullName>
    </recommendedName>
</protein>
<keyword evidence="1" id="KW-1133">Transmembrane helix</keyword>
<name>A0A0F9PM17_9ZZZZ</name>
<dbReference type="EMBL" id="LAZR01005184">
    <property type="protein sequence ID" value="KKN02091.1"/>
    <property type="molecule type" value="Genomic_DNA"/>
</dbReference>
<dbReference type="AlphaFoldDB" id="A0A0F9PM17"/>
<proteinExistence type="predicted"/>
<evidence type="ECO:0000313" key="2">
    <source>
        <dbReference type="EMBL" id="KKN02091.1"/>
    </source>
</evidence>
<evidence type="ECO:0000256" key="1">
    <source>
        <dbReference type="SAM" id="Phobius"/>
    </source>
</evidence>